<feature type="non-terminal residue" evidence="1">
    <location>
        <position position="1"/>
    </location>
</feature>
<protein>
    <submittedName>
        <fullName evidence="1">16287_t:CDS:1</fullName>
    </submittedName>
</protein>
<dbReference type="Proteomes" id="UP000789366">
    <property type="component" value="Unassembled WGS sequence"/>
</dbReference>
<evidence type="ECO:0000313" key="2">
    <source>
        <dbReference type="Proteomes" id="UP000789366"/>
    </source>
</evidence>
<accession>A0ACA9PL94</accession>
<reference evidence="1" key="1">
    <citation type="submission" date="2021-06" db="EMBL/GenBank/DDBJ databases">
        <authorList>
            <person name="Kallberg Y."/>
            <person name="Tangrot J."/>
            <person name="Rosling A."/>
        </authorList>
    </citation>
    <scope>NUCLEOTIDE SEQUENCE</scope>
    <source>
        <strain evidence="1">28 12/20/2015</strain>
    </source>
</reference>
<sequence>IHSTSPTYYNFNSYKKQDIPNCFESVFNMGPKRTVKQSDSEECGDSSSGKVNSKTTNKKQNVDKRSDKSKNLHTLPAIKKRKVESQLDQQGHEGDFFFEVEELVSQTKKNNDELRELLSGYNLINSVDVSIMFEKPVLINIPELGEKKFQNRFNFKEGKIPFICRRNCTDLFNKVMNSLDESNNSRGLYIYGPSGLGKSYSIYYLATQLRLFDNDYRVTYINSCDEWYLSHRNEPYEYLLKELIRTFSDDELSPFTLTDWIEFVMKGITKRLNKKLDELKNNTDFAETIMAFNKNFEDRFAMFLKGLRNYIKNKYFWIWIFDQYNALYKNKALNDRPFSLVKELTTFLNKAGLIIVSASANNEEYPNEFDSWQIFTIYDGYDDDEFEEWCRLCGYDYHNLDIKPHLDELRYLTNSIPLELDKWHRIKGNNLRDKISTYKKSRGKEIARQHEKFRSNLSPDKLINLKQCVATMVLKTVISDDVDYGLNRQFMYEKTIRIRNDIEIKTYAAIHPIAEQAIKNSHSEHYLHFKNDLERVASSVFEGGYSNDVKGRLAETYITTVLEIEKRVQFEIILPYENVDLSKTTFFFPVSSNYPGVDFLIWDHENRILFAFQITIGNLKNYYESRDKFMAEGSDSLINKWAEFCGVNKNK</sequence>
<evidence type="ECO:0000313" key="1">
    <source>
        <dbReference type="EMBL" id="CAG8714194.1"/>
    </source>
</evidence>
<dbReference type="EMBL" id="CAJVPW010026999">
    <property type="protein sequence ID" value="CAG8714194.1"/>
    <property type="molecule type" value="Genomic_DNA"/>
</dbReference>
<comment type="caution">
    <text evidence="1">The sequence shown here is derived from an EMBL/GenBank/DDBJ whole genome shotgun (WGS) entry which is preliminary data.</text>
</comment>
<proteinExistence type="predicted"/>
<keyword evidence="2" id="KW-1185">Reference proteome</keyword>
<name>A0ACA9PL94_9GLOM</name>
<organism evidence="1 2">
    <name type="scientific">Cetraspora pellucida</name>
    <dbReference type="NCBI Taxonomy" id="1433469"/>
    <lineage>
        <taxon>Eukaryota</taxon>
        <taxon>Fungi</taxon>
        <taxon>Fungi incertae sedis</taxon>
        <taxon>Mucoromycota</taxon>
        <taxon>Glomeromycotina</taxon>
        <taxon>Glomeromycetes</taxon>
        <taxon>Diversisporales</taxon>
        <taxon>Gigasporaceae</taxon>
        <taxon>Cetraspora</taxon>
    </lineage>
</organism>
<gene>
    <name evidence="1" type="ORF">SPELUC_LOCUS12004</name>
</gene>
<feature type="non-terminal residue" evidence="1">
    <location>
        <position position="651"/>
    </location>
</feature>